<dbReference type="InterPro" id="IPR027417">
    <property type="entry name" value="P-loop_NTPase"/>
</dbReference>
<evidence type="ECO:0000313" key="5">
    <source>
        <dbReference type="Proteomes" id="UP001381693"/>
    </source>
</evidence>
<evidence type="ECO:0000256" key="2">
    <source>
        <dbReference type="ARBA" id="ARBA00023242"/>
    </source>
</evidence>
<dbReference type="PANTHER" id="PTHR46457">
    <property type="entry name" value="DNA REPAIR PROTEIN RAD51 HOMOLOG 4"/>
    <property type="match status" value="1"/>
</dbReference>
<dbReference type="GO" id="GO:0005657">
    <property type="term" value="C:replication fork"/>
    <property type="evidence" value="ECO:0007669"/>
    <property type="project" value="TreeGrafter"/>
</dbReference>
<dbReference type="Proteomes" id="UP001381693">
    <property type="component" value="Unassembled WGS sequence"/>
</dbReference>
<comment type="subcellular location">
    <subcellularLocation>
        <location evidence="1">Nucleus</location>
    </subcellularLocation>
</comment>
<dbReference type="GO" id="GO:0007131">
    <property type="term" value="P:reciprocal meiotic recombination"/>
    <property type="evidence" value="ECO:0007669"/>
    <property type="project" value="TreeGrafter"/>
</dbReference>
<dbReference type="GO" id="GO:0000400">
    <property type="term" value="F:four-way junction DNA binding"/>
    <property type="evidence" value="ECO:0007669"/>
    <property type="project" value="TreeGrafter"/>
</dbReference>
<dbReference type="GO" id="GO:0033063">
    <property type="term" value="C:Rad51B-Rad51C-Rad51D-XRCC2 complex"/>
    <property type="evidence" value="ECO:0007669"/>
    <property type="project" value="TreeGrafter"/>
</dbReference>
<gene>
    <name evidence="4" type="primary">RAD51D</name>
    <name evidence="4" type="ORF">SK128_017811</name>
</gene>
<dbReference type="SUPFAM" id="SSF52540">
    <property type="entry name" value="P-loop containing nucleoside triphosphate hydrolases"/>
    <property type="match status" value="1"/>
</dbReference>
<name>A0AAN8XHD0_HALRR</name>
<organism evidence="4 5">
    <name type="scientific">Halocaridina rubra</name>
    <name type="common">Hawaiian red shrimp</name>
    <dbReference type="NCBI Taxonomy" id="373956"/>
    <lineage>
        <taxon>Eukaryota</taxon>
        <taxon>Metazoa</taxon>
        <taxon>Ecdysozoa</taxon>
        <taxon>Arthropoda</taxon>
        <taxon>Crustacea</taxon>
        <taxon>Multicrustacea</taxon>
        <taxon>Malacostraca</taxon>
        <taxon>Eumalacostraca</taxon>
        <taxon>Eucarida</taxon>
        <taxon>Decapoda</taxon>
        <taxon>Pleocyemata</taxon>
        <taxon>Caridea</taxon>
        <taxon>Atyoidea</taxon>
        <taxon>Atyidae</taxon>
        <taxon>Halocaridina</taxon>
    </lineage>
</organism>
<dbReference type="InterPro" id="IPR048943">
    <property type="entry name" value="RAD51D_N"/>
</dbReference>
<protein>
    <submittedName>
        <fullName evidence="4">DNA repair protein rad51d</fullName>
    </submittedName>
</protein>
<dbReference type="Pfam" id="PF21794">
    <property type="entry name" value="RAD51D_N"/>
    <property type="match status" value="1"/>
</dbReference>
<dbReference type="InterPro" id="IPR020588">
    <property type="entry name" value="RecA_ATP-bd"/>
</dbReference>
<dbReference type="EMBL" id="JAXCGZ010007594">
    <property type="protein sequence ID" value="KAK7079055.1"/>
    <property type="molecule type" value="Genomic_DNA"/>
</dbReference>
<dbReference type="PANTHER" id="PTHR46457:SF1">
    <property type="entry name" value="DNA REPAIR PROTEIN RAD51 HOMOLOG 4"/>
    <property type="match status" value="1"/>
</dbReference>
<dbReference type="InterPro" id="IPR013632">
    <property type="entry name" value="Rad51_C"/>
</dbReference>
<dbReference type="InterPro" id="IPR051988">
    <property type="entry name" value="HRR_RAD51_Paralog"/>
</dbReference>
<dbReference type="GO" id="GO:0140664">
    <property type="term" value="F:ATP-dependent DNA damage sensor activity"/>
    <property type="evidence" value="ECO:0007669"/>
    <property type="project" value="InterPro"/>
</dbReference>
<keyword evidence="2" id="KW-0539">Nucleus</keyword>
<dbReference type="GO" id="GO:0003697">
    <property type="term" value="F:single-stranded DNA binding"/>
    <property type="evidence" value="ECO:0007669"/>
    <property type="project" value="TreeGrafter"/>
</dbReference>
<evidence type="ECO:0000256" key="1">
    <source>
        <dbReference type="ARBA" id="ARBA00004123"/>
    </source>
</evidence>
<evidence type="ECO:0000259" key="3">
    <source>
        <dbReference type="PROSITE" id="PS50162"/>
    </source>
</evidence>
<comment type="caution">
    <text evidence="4">The sequence shown here is derived from an EMBL/GenBank/DDBJ whole genome shotgun (WGS) entry which is preliminary data.</text>
</comment>
<dbReference type="GO" id="GO:0000723">
    <property type="term" value="P:telomere maintenance"/>
    <property type="evidence" value="ECO:0007669"/>
    <property type="project" value="TreeGrafter"/>
</dbReference>
<dbReference type="GO" id="GO:0005524">
    <property type="term" value="F:ATP binding"/>
    <property type="evidence" value="ECO:0007669"/>
    <property type="project" value="InterPro"/>
</dbReference>
<proteinExistence type="predicted"/>
<dbReference type="AlphaFoldDB" id="A0AAN8XHD0"/>
<accession>A0AAN8XHD0</accession>
<dbReference type="GO" id="GO:0000724">
    <property type="term" value="P:double-strand break repair via homologous recombination"/>
    <property type="evidence" value="ECO:0007669"/>
    <property type="project" value="TreeGrafter"/>
</dbReference>
<dbReference type="GO" id="GO:0005815">
    <property type="term" value="C:microtubule organizing center"/>
    <property type="evidence" value="ECO:0007669"/>
    <property type="project" value="TreeGrafter"/>
</dbReference>
<dbReference type="Pfam" id="PF08423">
    <property type="entry name" value="Rad51"/>
    <property type="match status" value="1"/>
</dbReference>
<evidence type="ECO:0000313" key="4">
    <source>
        <dbReference type="EMBL" id="KAK7079055.1"/>
    </source>
</evidence>
<sequence length="342" mass="36912">MRLQVGLCPALTEDVMSKLKTAGVNNVISFMQKDIETLAMEASISYKDLQSIRNIIVANYAAFPLEGDLMLSEAVRSTVIISTGISSLDKLLGGGLMAGEIMELCGGWGVGKTSLCVQLALHCATKLGHRVLYIDPTGGVSTNRLEPHLDNSIELQESALPLSYFKVVTPDDVWGLFEVLNTMSAPSIPSTGPSSSSSKKGDEIKLVVVDSLPVLLTPVQAGSQRHGNGIVNQVACTLKQIASERQVAVVVVNNVVSATYDSAVNSEHHLSLKWKAALGRFWEHVPNTRLFMERVWNPDKTAKRPLSSLSDNTALMSLDVNITIWKSSRLKPASSLVSIISN</sequence>
<keyword evidence="5" id="KW-1185">Reference proteome</keyword>
<feature type="domain" description="RecA family profile 1" evidence="3">
    <location>
        <begin position="77"/>
        <end position="255"/>
    </location>
</feature>
<dbReference type="Gene3D" id="3.40.50.300">
    <property type="entry name" value="P-loop containing nucleotide triphosphate hydrolases"/>
    <property type="match status" value="1"/>
</dbReference>
<dbReference type="GO" id="GO:0042148">
    <property type="term" value="P:DNA strand invasion"/>
    <property type="evidence" value="ECO:0007669"/>
    <property type="project" value="TreeGrafter"/>
</dbReference>
<reference evidence="4 5" key="1">
    <citation type="submission" date="2023-11" db="EMBL/GenBank/DDBJ databases">
        <title>Halocaridina rubra genome assembly.</title>
        <authorList>
            <person name="Smith C."/>
        </authorList>
    </citation>
    <scope>NUCLEOTIDE SEQUENCE [LARGE SCALE GENOMIC DNA]</scope>
    <source>
        <strain evidence="4">EP-1</strain>
        <tissue evidence="4">Whole</tissue>
    </source>
</reference>
<dbReference type="PROSITE" id="PS50162">
    <property type="entry name" value="RECA_2"/>
    <property type="match status" value="1"/>
</dbReference>